<dbReference type="PANTHER" id="PTHR43544:SF7">
    <property type="entry name" value="NADB-LER2"/>
    <property type="match status" value="1"/>
</dbReference>
<gene>
    <name evidence="4" type="ORF">ANIA_08155</name>
</gene>
<dbReference type="InterPro" id="IPR051468">
    <property type="entry name" value="Fungal_SecMetab_SDRs"/>
</dbReference>
<dbReference type="eggNOG" id="ENOG502SVC9">
    <property type="taxonomic scope" value="Eukaryota"/>
</dbReference>
<dbReference type="Gene3D" id="3.40.50.720">
    <property type="entry name" value="NAD(P)-binding Rossmann-like Domain"/>
    <property type="match status" value="1"/>
</dbReference>
<dbReference type="GO" id="GO:0005737">
    <property type="term" value="C:cytoplasm"/>
    <property type="evidence" value="ECO:0000318"/>
    <property type="project" value="GO_Central"/>
</dbReference>
<reference evidence="5" key="1">
    <citation type="journal article" date="2005" name="Nature">
        <title>Sequencing of Aspergillus nidulans and comparative analysis with A. fumigatus and A. oryzae.</title>
        <authorList>
            <person name="Galagan J.E."/>
            <person name="Calvo S.E."/>
            <person name="Cuomo C."/>
            <person name="Ma L.J."/>
            <person name="Wortman J.R."/>
            <person name="Batzoglou S."/>
            <person name="Lee S.I."/>
            <person name="Basturkmen M."/>
            <person name="Spevak C.C."/>
            <person name="Clutterbuck J."/>
            <person name="Kapitonov V."/>
            <person name="Jurka J."/>
            <person name="Scazzocchio C."/>
            <person name="Farman M."/>
            <person name="Butler J."/>
            <person name="Purcell S."/>
            <person name="Harris S."/>
            <person name="Braus G.H."/>
            <person name="Draht O."/>
            <person name="Busch S."/>
            <person name="D'Enfert C."/>
            <person name="Bouchier C."/>
            <person name="Goldman G.H."/>
            <person name="Bell-Pedersen D."/>
            <person name="Griffiths-Jones S."/>
            <person name="Doonan J.H."/>
            <person name="Yu J."/>
            <person name="Vienken K."/>
            <person name="Pain A."/>
            <person name="Freitag M."/>
            <person name="Selker E.U."/>
            <person name="Archer D.B."/>
            <person name="Penalva M.A."/>
            <person name="Oakley B.R."/>
            <person name="Momany M."/>
            <person name="Tanaka T."/>
            <person name="Kumagai T."/>
            <person name="Asai K."/>
            <person name="Machida M."/>
            <person name="Nierman W.C."/>
            <person name="Denning D.W."/>
            <person name="Caddick M."/>
            <person name="Hynes M."/>
            <person name="Paoletti M."/>
            <person name="Fischer R."/>
            <person name="Miller B."/>
            <person name="Dyer P."/>
            <person name="Sachs M.S."/>
            <person name="Osmani S.A."/>
            <person name="Birren B.W."/>
        </authorList>
    </citation>
    <scope>NUCLEOTIDE SEQUENCE [LARGE SCALE GENOMIC DNA]</scope>
    <source>
        <strain evidence="5">FGSC A4 / ATCC 38163 / CBS 112.46 / NRRL 194 / M139</strain>
    </source>
</reference>
<dbReference type="PRINTS" id="PR00081">
    <property type="entry name" value="GDHRDH"/>
</dbReference>
<dbReference type="EMBL" id="BN001302">
    <property type="protein sequence ID" value="CBF73993.1"/>
    <property type="molecule type" value="Genomic_DNA"/>
</dbReference>
<dbReference type="AlphaFoldDB" id="Q5AU75"/>
<reference evidence="5" key="2">
    <citation type="journal article" date="2009" name="Fungal Genet. Biol.">
        <title>The 2008 update of the Aspergillus nidulans genome annotation: a community effort.</title>
        <authorList>
            <person name="Wortman J.R."/>
            <person name="Gilsenan J.M."/>
            <person name="Joardar V."/>
            <person name="Deegan J."/>
            <person name="Clutterbuck J."/>
            <person name="Andersen M.R."/>
            <person name="Archer D."/>
            <person name="Bencina M."/>
            <person name="Braus G."/>
            <person name="Coutinho P."/>
            <person name="von Dohren H."/>
            <person name="Doonan J."/>
            <person name="Driessen A.J."/>
            <person name="Durek P."/>
            <person name="Espeso E."/>
            <person name="Fekete E."/>
            <person name="Flipphi M."/>
            <person name="Estrada C.G."/>
            <person name="Geysens S."/>
            <person name="Goldman G."/>
            <person name="de Groot P.W."/>
            <person name="Hansen K."/>
            <person name="Harris S.D."/>
            <person name="Heinekamp T."/>
            <person name="Helmstaedt K."/>
            <person name="Henrissat B."/>
            <person name="Hofmann G."/>
            <person name="Homan T."/>
            <person name="Horio T."/>
            <person name="Horiuchi H."/>
            <person name="James S."/>
            <person name="Jones M."/>
            <person name="Karaffa L."/>
            <person name="Karanyi Z."/>
            <person name="Kato M."/>
            <person name="Keller N."/>
            <person name="Kelly D.E."/>
            <person name="Kiel J.A."/>
            <person name="Kim J.M."/>
            <person name="van der Klei I.J."/>
            <person name="Klis F.M."/>
            <person name="Kovalchuk A."/>
            <person name="Krasevec N."/>
            <person name="Kubicek C.P."/>
            <person name="Liu B."/>
            <person name="Maccabe A."/>
            <person name="Meyer V."/>
            <person name="Mirabito P."/>
            <person name="Miskei M."/>
            <person name="Mos M."/>
            <person name="Mullins J."/>
            <person name="Nelson D.R."/>
            <person name="Nielsen J."/>
            <person name="Oakley B.R."/>
            <person name="Osmani S.A."/>
            <person name="Pakula T."/>
            <person name="Paszewski A."/>
            <person name="Paulsen I."/>
            <person name="Pilsyk S."/>
            <person name="Pocsi I."/>
            <person name="Punt P.J."/>
            <person name="Ram A.F."/>
            <person name="Ren Q."/>
            <person name="Robellet X."/>
            <person name="Robson G."/>
            <person name="Seiboth B."/>
            <person name="van Solingen P."/>
            <person name="Specht T."/>
            <person name="Sun J."/>
            <person name="Taheri-Talesh N."/>
            <person name="Takeshita N."/>
            <person name="Ussery D."/>
            <person name="vanKuyk P.A."/>
            <person name="Visser H."/>
            <person name="van de Vondervoort P.J."/>
            <person name="de Vries R.P."/>
            <person name="Walton J."/>
            <person name="Xiang X."/>
            <person name="Xiong Y."/>
            <person name="Zeng A.P."/>
            <person name="Brandt B.W."/>
            <person name="Cornell M.J."/>
            <person name="van den Hondel C.A."/>
            <person name="Visser J."/>
            <person name="Oliver S.G."/>
            <person name="Turner G."/>
        </authorList>
    </citation>
    <scope>GENOME REANNOTATION</scope>
    <source>
        <strain evidence="5">FGSC A4 / ATCC 38163 / CBS 112.46 / NRRL 194 / M139</strain>
    </source>
</reference>
<organism evidence="4 5">
    <name type="scientific">Emericella nidulans (strain FGSC A4 / ATCC 38163 / CBS 112.46 / NRRL 194 / M139)</name>
    <name type="common">Aspergillus nidulans</name>
    <dbReference type="NCBI Taxonomy" id="227321"/>
    <lineage>
        <taxon>Eukaryota</taxon>
        <taxon>Fungi</taxon>
        <taxon>Dikarya</taxon>
        <taxon>Ascomycota</taxon>
        <taxon>Pezizomycotina</taxon>
        <taxon>Eurotiomycetes</taxon>
        <taxon>Eurotiomycetidae</taxon>
        <taxon>Eurotiales</taxon>
        <taxon>Aspergillaceae</taxon>
        <taxon>Aspergillus</taxon>
        <taxon>Aspergillus subgen. Nidulantes</taxon>
    </lineage>
</organism>
<dbReference type="InterPro" id="IPR036291">
    <property type="entry name" value="NAD(P)-bd_dom_sf"/>
</dbReference>
<evidence type="ECO:0000256" key="2">
    <source>
        <dbReference type="ARBA" id="ARBA00022857"/>
    </source>
</evidence>
<evidence type="ECO:0000313" key="5">
    <source>
        <dbReference type="Proteomes" id="UP000000560"/>
    </source>
</evidence>
<dbReference type="HOGENOM" id="CLU_010194_9_1_1"/>
<dbReference type="GeneID" id="2869137"/>
<dbReference type="PANTHER" id="PTHR43544">
    <property type="entry name" value="SHORT-CHAIN DEHYDROGENASE/REDUCTASE"/>
    <property type="match status" value="1"/>
</dbReference>
<evidence type="ECO:0000256" key="1">
    <source>
        <dbReference type="ARBA" id="ARBA00006484"/>
    </source>
</evidence>
<dbReference type="SUPFAM" id="SSF51735">
    <property type="entry name" value="NAD(P)-binding Rossmann-fold domains"/>
    <property type="match status" value="1"/>
</dbReference>
<dbReference type="RefSeq" id="XP_681424.1">
    <property type="nucleotide sequence ID" value="XM_676332.1"/>
</dbReference>
<keyword evidence="2" id="KW-0521">NADP</keyword>
<dbReference type="InterPro" id="IPR002347">
    <property type="entry name" value="SDR_fam"/>
</dbReference>
<dbReference type="InParanoid" id="Q5AU75"/>
<keyword evidence="5" id="KW-1185">Reference proteome</keyword>
<keyword evidence="3" id="KW-0560">Oxidoreductase</keyword>
<comment type="similarity">
    <text evidence="1">Belongs to the short-chain dehydrogenases/reductases (SDR) family.</text>
</comment>
<dbReference type="OMA" id="WILPAYG"/>
<accession>Q5AU75</accession>
<evidence type="ECO:0000256" key="3">
    <source>
        <dbReference type="ARBA" id="ARBA00023002"/>
    </source>
</evidence>
<evidence type="ECO:0000313" key="4">
    <source>
        <dbReference type="EMBL" id="CBF73993.1"/>
    </source>
</evidence>
<dbReference type="GO" id="GO:0016491">
    <property type="term" value="F:oxidoreductase activity"/>
    <property type="evidence" value="ECO:0000318"/>
    <property type="project" value="GO_Central"/>
</dbReference>
<name>Q5AU75_EMENI</name>
<dbReference type="Pfam" id="PF00106">
    <property type="entry name" value="adh_short"/>
    <property type="match status" value="1"/>
</dbReference>
<dbReference type="KEGG" id="ani:ANIA_08155"/>
<proteinExistence type="inferred from homology"/>
<protein>
    <submittedName>
        <fullName evidence="4">Uncharacterized protein</fullName>
    </submittedName>
</protein>
<dbReference type="Proteomes" id="UP000000560">
    <property type="component" value="Chromosome II"/>
</dbReference>
<accession>C8V6W4</accession>
<dbReference type="OrthoDB" id="9876299at2759"/>
<sequence>MSDSTVVLITGVARGIGQALAKAYLSRPNHTVLGTIRDPSAQSLSALSSHVPAQGSRLLLFTLESTTASHYADLVSSLKTAGITHLDLVIANAGVAYPAGTPASVDVEDVKNVFDVNALGTLRLFQALRGFLEVGSNNGRRVKWCPLPVFSALERKKKSVRLSLVQTEMGNKGAQKMGLKEAPNTVEEAITKTLAAKLNRDLRLMRGRRQIDSATREDTSGKFLNIIDGAEVPW</sequence>